<dbReference type="EMBL" id="GGEC01068391">
    <property type="protein sequence ID" value="MBX48875.1"/>
    <property type="molecule type" value="Transcribed_RNA"/>
</dbReference>
<accession>A0A2P2P279</accession>
<proteinExistence type="predicted"/>
<organism evidence="1">
    <name type="scientific">Rhizophora mucronata</name>
    <name type="common">Asiatic mangrove</name>
    <dbReference type="NCBI Taxonomy" id="61149"/>
    <lineage>
        <taxon>Eukaryota</taxon>
        <taxon>Viridiplantae</taxon>
        <taxon>Streptophyta</taxon>
        <taxon>Embryophyta</taxon>
        <taxon>Tracheophyta</taxon>
        <taxon>Spermatophyta</taxon>
        <taxon>Magnoliopsida</taxon>
        <taxon>eudicotyledons</taxon>
        <taxon>Gunneridae</taxon>
        <taxon>Pentapetalae</taxon>
        <taxon>rosids</taxon>
        <taxon>fabids</taxon>
        <taxon>Malpighiales</taxon>
        <taxon>Rhizophoraceae</taxon>
        <taxon>Rhizophora</taxon>
    </lineage>
</organism>
<protein>
    <submittedName>
        <fullName evidence="1">Uncharacterized protein</fullName>
    </submittedName>
</protein>
<evidence type="ECO:0000313" key="1">
    <source>
        <dbReference type="EMBL" id="MBX48875.1"/>
    </source>
</evidence>
<name>A0A2P2P279_RHIMU</name>
<sequence length="31" mass="3620">MSTNILTIDMIIRYPKAVDPASIFFYIMNQI</sequence>
<reference evidence="1" key="1">
    <citation type="submission" date="2018-02" db="EMBL/GenBank/DDBJ databases">
        <title>Rhizophora mucronata_Transcriptome.</title>
        <authorList>
            <person name="Meera S.P."/>
            <person name="Sreeshan A."/>
            <person name="Augustine A."/>
        </authorList>
    </citation>
    <scope>NUCLEOTIDE SEQUENCE</scope>
    <source>
        <tissue evidence="1">Leaf</tissue>
    </source>
</reference>
<dbReference type="AlphaFoldDB" id="A0A2P2P279"/>